<keyword evidence="2" id="KW-1185">Reference proteome</keyword>
<dbReference type="Gramene" id="TKW17798">
    <property type="protein sequence ID" value="TKW17798"/>
    <property type="gene ID" value="SEVIR_5G392150v2"/>
</dbReference>
<organism evidence="1 2">
    <name type="scientific">Setaria viridis</name>
    <name type="common">Green bristlegrass</name>
    <name type="synonym">Setaria italica subsp. viridis</name>
    <dbReference type="NCBI Taxonomy" id="4556"/>
    <lineage>
        <taxon>Eukaryota</taxon>
        <taxon>Viridiplantae</taxon>
        <taxon>Streptophyta</taxon>
        <taxon>Embryophyta</taxon>
        <taxon>Tracheophyta</taxon>
        <taxon>Spermatophyta</taxon>
        <taxon>Magnoliopsida</taxon>
        <taxon>Liliopsida</taxon>
        <taxon>Poales</taxon>
        <taxon>Poaceae</taxon>
        <taxon>PACMAD clade</taxon>
        <taxon>Panicoideae</taxon>
        <taxon>Panicodae</taxon>
        <taxon>Paniceae</taxon>
        <taxon>Cenchrinae</taxon>
        <taxon>Setaria</taxon>
    </lineage>
</organism>
<gene>
    <name evidence="1" type="ORF">SEVIR_5G392150v2</name>
</gene>
<evidence type="ECO:0000313" key="2">
    <source>
        <dbReference type="Proteomes" id="UP000298652"/>
    </source>
</evidence>
<protein>
    <submittedName>
        <fullName evidence="1">Uncharacterized protein</fullName>
    </submittedName>
</protein>
<reference evidence="1" key="1">
    <citation type="submission" date="2019-03" db="EMBL/GenBank/DDBJ databases">
        <title>WGS assembly of Setaria viridis.</title>
        <authorList>
            <person name="Huang P."/>
            <person name="Jenkins J."/>
            <person name="Grimwood J."/>
            <person name="Barry K."/>
            <person name="Healey A."/>
            <person name="Mamidi S."/>
            <person name="Sreedasyam A."/>
            <person name="Shu S."/>
            <person name="Feldman M."/>
            <person name="Wu J."/>
            <person name="Yu Y."/>
            <person name="Chen C."/>
            <person name="Johnson J."/>
            <person name="Rokhsar D."/>
            <person name="Baxter I."/>
            <person name="Schmutz J."/>
            <person name="Brutnell T."/>
            <person name="Kellogg E."/>
        </authorList>
    </citation>
    <scope>NUCLEOTIDE SEQUENCE [LARGE SCALE GENOMIC DNA]</scope>
</reference>
<evidence type="ECO:0000313" key="1">
    <source>
        <dbReference type="EMBL" id="TKW17798.1"/>
    </source>
</evidence>
<dbReference type="Proteomes" id="UP000298652">
    <property type="component" value="Chromosome 5"/>
</dbReference>
<dbReference type="AlphaFoldDB" id="A0A4U6UNC7"/>
<sequence>MEYSGVLWTAPLYMHQLHTVDRSKILHYGISGALNCHHTSKKQ</sequence>
<accession>A0A4U6UNC7</accession>
<name>A0A4U6UNC7_SETVI</name>
<proteinExistence type="predicted"/>
<dbReference type="EMBL" id="CM016556">
    <property type="protein sequence ID" value="TKW17798.1"/>
    <property type="molecule type" value="Genomic_DNA"/>
</dbReference>